<name>A0ABN9Z4W8_PIPNA</name>
<feature type="chain" id="PRO_5045471746" description="Lipocalin 10" evidence="2">
    <location>
        <begin position="18"/>
        <end position="194"/>
    </location>
</feature>
<evidence type="ECO:0000313" key="3">
    <source>
        <dbReference type="EMBL" id="CAK6433400.1"/>
    </source>
</evidence>
<dbReference type="InterPro" id="IPR012674">
    <property type="entry name" value="Calycin"/>
</dbReference>
<sequence length="194" mass="20963">MGPGPGLALALVLAVGAQPPEQRPRESHNLNWNKFSGFWYILAVASDARGFLPGRDARRLGAALVQVLGAGRLRVVLAFPRARLGQSWGLGPGWGTPKAFPLPPVWWRQAACALRPVKGVAGFRVLTTDYSAGVVDLRLGRTGRGSKALLLLSRQNVTAFASWRTFVEFCEVRELTRGATVLPKDASCAHSIRP</sequence>
<dbReference type="PROSITE" id="PS00213">
    <property type="entry name" value="LIPOCALIN"/>
    <property type="match status" value="1"/>
</dbReference>
<dbReference type="Proteomes" id="UP001314169">
    <property type="component" value="Chromosome 10"/>
</dbReference>
<dbReference type="Gene3D" id="2.40.128.20">
    <property type="match status" value="1"/>
</dbReference>
<evidence type="ECO:0000256" key="2">
    <source>
        <dbReference type="SAM" id="SignalP"/>
    </source>
</evidence>
<dbReference type="InterPro" id="IPR002345">
    <property type="entry name" value="Lipocalin"/>
</dbReference>
<proteinExistence type="inferred from homology"/>
<evidence type="ECO:0000313" key="4">
    <source>
        <dbReference type="Proteomes" id="UP001314169"/>
    </source>
</evidence>
<dbReference type="InterPro" id="IPR022272">
    <property type="entry name" value="Lipocalin_CS"/>
</dbReference>
<dbReference type="EMBL" id="OY882867">
    <property type="protein sequence ID" value="CAK6433400.1"/>
    <property type="molecule type" value="Genomic_DNA"/>
</dbReference>
<dbReference type="PANTHER" id="PTHR11430">
    <property type="entry name" value="LIPOCALIN"/>
    <property type="match status" value="1"/>
</dbReference>
<keyword evidence="4" id="KW-1185">Reference proteome</keyword>
<dbReference type="SUPFAM" id="SSF50814">
    <property type="entry name" value="Lipocalins"/>
    <property type="match status" value="1"/>
</dbReference>
<gene>
    <name evidence="3" type="ORF">MPIPNATIZW_LOCUS1706</name>
</gene>
<keyword evidence="2" id="KW-0732">Signal</keyword>
<evidence type="ECO:0000256" key="1">
    <source>
        <dbReference type="ARBA" id="ARBA00006889"/>
    </source>
</evidence>
<feature type="signal peptide" evidence="2">
    <location>
        <begin position="1"/>
        <end position="17"/>
    </location>
</feature>
<reference evidence="3" key="1">
    <citation type="submission" date="2023-12" db="EMBL/GenBank/DDBJ databases">
        <authorList>
            <person name="Brown T."/>
        </authorList>
    </citation>
    <scope>NUCLEOTIDE SEQUENCE</scope>
</reference>
<organism evidence="3 4">
    <name type="scientific">Pipistrellus nathusii</name>
    <name type="common">Nathusius' pipistrelle</name>
    <dbReference type="NCBI Taxonomy" id="59473"/>
    <lineage>
        <taxon>Eukaryota</taxon>
        <taxon>Metazoa</taxon>
        <taxon>Chordata</taxon>
        <taxon>Craniata</taxon>
        <taxon>Vertebrata</taxon>
        <taxon>Euteleostomi</taxon>
        <taxon>Mammalia</taxon>
        <taxon>Eutheria</taxon>
        <taxon>Laurasiatheria</taxon>
        <taxon>Chiroptera</taxon>
        <taxon>Yangochiroptera</taxon>
        <taxon>Vespertilionidae</taxon>
        <taxon>Pipistrellus</taxon>
    </lineage>
</organism>
<protein>
    <recommendedName>
        <fullName evidence="5">Lipocalin 10</fullName>
    </recommendedName>
</protein>
<evidence type="ECO:0008006" key="5">
    <source>
        <dbReference type="Google" id="ProtNLM"/>
    </source>
</evidence>
<comment type="similarity">
    <text evidence="1">Belongs to the calycin superfamily. Lipocalin family.</text>
</comment>
<dbReference type="PANTHER" id="PTHR11430:SF79">
    <property type="entry name" value="EPIDIDYMAL-SPECIFIC LIPOCALIN-10"/>
    <property type="match status" value="1"/>
</dbReference>
<accession>A0ABN9Z4W8</accession>